<keyword evidence="7" id="KW-0206">Cytoskeleton</keyword>
<accession>A0A7S0IL75</accession>
<feature type="coiled-coil region" evidence="9">
    <location>
        <begin position="306"/>
        <end position="358"/>
    </location>
</feature>
<keyword evidence="5" id="KW-0282">Flagellum</keyword>
<keyword evidence="6" id="KW-0969">Cilium</keyword>
<protein>
    <recommendedName>
        <fullName evidence="12">Radial spoke protein 3</fullName>
    </recommendedName>
</protein>
<sequence length="457" mass="51042">MGKGGVAVAAQKKRDESYTVAEEAPSGSLKRPKFRPQPPPEAEYGNYPANIMYDRRVIRGSTYAAQSLHSTGPELKPTKRTRSKPPRTPEPVEGRRHMDIQTEQYLEELVDTVPESDVTTQTDAFMDRPPTPLFVPMKIGIDVQTQIEDGDLFDFDFEVEPILEVLVGKTLEQGLMEVMEEEELAAMRAHQEYFEQLRNAELVALQRMEAAEIRRMEEKMRRIAQEKERVEREKAMREKVAAQTFARGYLNGLMGNVFDRLYDSGFFYDPVQREVEQEFMPWFTDAVVDDCSNAAVTRRCVNDIIAKALKDMLTAKAEANENAKREVDAVANATAARKAAEEEEEKQAEAERHALALRILTEIDPPLVTEEQIAEAKTALTPAPPGDEAAAGDKAPAVEDAAGQEEPVPVPEPTSEEILKHFLENGVVKEEDVAKALADYAPPLEEAAEEKSEEPAA</sequence>
<keyword evidence="9" id="KW-0175">Coiled coil</keyword>
<evidence type="ECO:0000256" key="5">
    <source>
        <dbReference type="ARBA" id="ARBA00022846"/>
    </source>
</evidence>
<evidence type="ECO:0000256" key="4">
    <source>
        <dbReference type="ARBA" id="ARBA00022553"/>
    </source>
</evidence>
<proteinExistence type="inferred from homology"/>
<dbReference type="PANTHER" id="PTHR21648">
    <property type="entry name" value="FLAGELLAR RADIAL SPOKE PROTEIN 3"/>
    <property type="match status" value="1"/>
</dbReference>
<feature type="coiled-coil region" evidence="9">
    <location>
        <begin position="213"/>
        <end position="243"/>
    </location>
</feature>
<keyword evidence="4" id="KW-0597">Phosphoprotein</keyword>
<organism evidence="11">
    <name type="scientific">Micromonas pusilla</name>
    <name type="common">Picoplanktonic green alga</name>
    <name type="synonym">Chromulina pusilla</name>
    <dbReference type="NCBI Taxonomy" id="38833"/>
    <lineage>
        <taxon>Eukaryota</taxon>
        <taxon>Viridiplantae</taxon>
        <taxon>Chlorophyta</taxon>
        <taxon>Mamiellophyceae</taxon>
        <taxon>Mamiellales</taxon>
        <taxon>Mamiellaceae</taxon>
        <taxon>Micromonas</taxon>
    </lineage>
</organism>
<evidence type="ECO:0000256" key="8">
    <source>
        <dbReference type="ARBA" id="ARBA00023273"/>
    </source>
</evidence>
<name>A0A7S0IL75_MICPS</name>
<evidence type="ECO:0000256" key="7">
    <source>
        <dbReference type="ARBA" id="ARBA00023212"/>
    </source>
</evidence>
<dbReference type="AlphaFoldDB" id="A0A7S0IL75"/>
<reference evidence="11" key="1">
    <citation type="submission" date="2021-01" db="EMBL/GenBank/DDBJ databases">
        <authorList>
            <person name="Corre E."/>
            <person name="Pelletier E."/>
            <person name="Niang G."/>
            <person name="Scheremetjew M."/>
            <person name="Finn R."/>
            <person name="Kale V."/>
            <person name="Holt S."/>
            <person name="Cochrane G."/>
            <person name="Meng A."/>
            <person name="Brown T."/>
            <person name="Cohen L."/>
        </authorList>
    </citation>
    <scope>NUCLEOTIDE SEQUENCE</scope>
    <source>
        <strain evidence="11">CCMP1723</strain>
    </source>
</reference>
<evidence type="ECO:0000256" key="6">
    <source>
        <dbReference type="ARBA" id="ARBA00023069"/>
    </source>
</evidence>
<comment type="similarity">
    <text evidence="2">Belongs to the flagellar radial spoke RSP3 family.</text>
</comment>
<evidence type="ECO:0000256" key="10">
    <source>
        <dbReference type="SAM" id="MobiDB-lite"/>
    </source>
</evidence>
<gene>
    <name evidence="11" type="ORF">MCOM1403_LOCUS11220</name>
</gene>
<dbReference type="PANTHER" id="PTHR21648:SF0">
    <property type="entry name" value="RADIAL SPOKE HEAD PROTEIN 3 HOMOLOG"/>
    <property type="match status" value="1"/>
</dbReference>
<evidence type="ECO:0000313" key="11">
    <source>
        <dbReference type="EMBL" id="CAD8525178.1"/>
    </source>
</evidence>
<dbReference type="GO" id="GO:0005929">
    <property type="term" value="C:cilium"/>
    <property type="evidence" value="ECO:0007669"/>
    <property type="project" value="TreeGrafter"/>
</dbReference>
<keyword evidence="8" id="KW-0966">Cell projection</keyword>
<evidence type="ECO:0000256" key="1">
    <source>
        <dbReference type="ARBA" id="ARBA00004611"/>
    </source>
</evidence>
<keyword evidence="3" id="KW-0963">Cytoplasm</keyword>
<dbReference type="InterPro" id="IPR009290">
    <property type="entry name" value="Radial_spoke_3"/>
</dbReference>
<evidence type="ECO:0008006" key="12">
    <source>
        <dbReference type="Google" id="ProtNLM"/>
    </source>
</evidence>
<dbReference type="Pfam" id="PF06098">
    <property type="entry name" value="Radial_spoke_3"/>
    <property type="match status" value="1"/>
</dbReference>
<evidence type="ECO:0000256" key="2">
    <source>
        <dbReference type="ARBA" id="ARBA00006737"/>
    </source>
</evidence>
<feature type="compositionally biased region" description="Low complexity" evidence="10">
    <location>
        <begin position="386"/>
        <end position="407"/>
    </location>
</feature>
<feature type="region of interest" description="Disordered" evidence="10">
    <location>
        <begin position="1"/>
        <end position="47"/>
    </location>
</feature>
<evidence type="ECO:0000256" key="3">
    <source>
        <dbReference type="ARBA" id="ARBA00022490"/>
    </source>
</evidence>
<comment type="subcellular location">
    <subcellularLocation>
        <location evidence="1">Cytoplasm</location>
        <location evidence="1">Cytoskeleton</location>
        <location evidence="1">Flagellum axoneme</location>
    </subcellularLocation>
</comment>
<feature type="region of interest" description="Disordered" evidence="10">
    <location>
        <begin position="67"/>
        <end position="94"/>
    </location>
</feature>
<dbReference type="EMBL" id="HBEQ01013932">
    <property type="protein sequence ID" value="CAD8525178.1"/>
    <property type="molecule type" value="Transcribed_RNA"/>
</dbReference>
<evidence type="ECO:0000256" key="9">
    <source>
        <dbReference type="SAM" id="Coils"/>
    </source>
</evidence>
<feature type="region of interest" description="Disordered" evidence="10">
    <location>
        <begin position="379"/>
        <end position="417"/>
    </location>
</feature>